<accession>A0A261TT27</accession>
<evidence type="ECO:0000259" key="1">
    <source>
        <dbReference type="PROSITE" id="PS51186"/>
    </source>
</evidence>
<dbReference type="GO" id="GO:0016747">
    <property type="term" value="F:acyltransferase activity, transferring groups other than amino-acyl groups"/>
    <property type="evidence" value="ECO:0007669"/>
    <property type="project" value="InterPro"/>
</dbReference>
<dbReference type="AlphaFoldDB" id="A0A261TT27"/>
<feature type="domain" description="N-acetyltransferase" evidence="1">
    <location>
        <begin position="10"/>
        <end position="179"/>
    </location>
</feature>
<dbReference type="Pfam" id="PF13302">
    <property type="entry name" value="Acetyltransf_3"/>
    <property type="match status" value="1"/>
</dbReference>
<comment type="caution">
    <text evidence="2">The sequence shown here is derived from an EMBL/GenBank/DDBJ whole genome shotgun (WGS) entry which is preliminary data.</text>
</comment>
<dbReference type="InterPro" id="IPR016181">
    <property type="entry name" value="Acyl_CoA_acyltransferase"/>
</dbReference>
<dbReference type="PANTHER" id="PTHR43792">
    <property type="entry name" value="GNAT FAMILY, PUTATIVE (AFU_ORTHOLOGUE AFUA_3G00765)-RELATED-RELATED"/>
    <property type="match status" value="1"/>
</dbReference>
<dbReference type="Proteomes" id="UP000216913">
    <property type="component" value="Unassembled WGS sequence"/>
</dbReference>
<gene>
    <name evidence="2" type="ORF">CAL25_11910</name>
</gene>
<name>A0A261TT27_9BORD</name>
<sequence>MPPTLTTPRLLLRPWRDADLPAFAELNADPRVMAHFPNVLDRAASDALAARIRAAMDEQGYGLWAVEVRGGSPFIGFVGLARPRFYAAFTPCVEIGWRLAQPFWGHGFASEGARAALAYGFQEAGLDEIVSFTARGNLRSQAVMRRIGMRRDVTGDFLHPQLPADDALAPHVLYRMRERDLSLPAARE</sequence>
<dbReference type="PANTHER" id="PTHR43792:SF1">
    <property type="entry name" value="N-ACETYLTRANSFERASE DOMAIN-CONTAINING PROTEIN"/>
    <property type="match status" value="1"/>
</dbReference>
<dbReference type="RefSeq" id="WP_094800140.1">
    <property type="nucleotide sequence ID" value="NZ_NEVP01000006.1"/>
</dbReference>
<proteinExistence type="predicted"/>
<organism evidence="2 3">
    <name type="scientific">Bordetella genomosp. 5</name>
    <dbReference type="NCBI Taxonomy" id="1395608"/>
    <lineage>
        <taxon>Bacteria</taxon>
        <taxon>Pseudomonadati</taxon>
        <taxon>Pseudomonadota</taxon>
        <taxon>Betaproteobacteria</taxon>
        <taxon>Burkholderiales</taxon>
        <taxon>Alcaligenaceae</taxon>
        <taxon>Bordetella</taxon>
    </lineage>
</organism>
<dbReference type="OrthoDB" id="9801656at2"/>
<dbReference type="EMBL" id="NEVP01000006">
    <property type="protein sequence ID" value="OZI52180.1"/>
    <property type="molecule type" value="Genomic_DNA"/>
</dbReference>
<keyword evidence="3" id="KW-1185">Reference proteome</keyword>
<dbReference type="InterPro" id="IPR051531">
    <property type="entry name" value="N-acetyltransferase"/>
</dbReference>
<dbReference type="SUPFAM" id="SSF55729">
    <property type="entry name" value="Acyl-CoA N-acyltransferases (Nat)"/>
    <property type="match status" value="1"/>
</dbReference>
<evidence type="ECO:0000313" key="3">
    <source>
        <dbReference type="Proteomes" id="UP000216913"/>
    </source>
</evidence>
<dbReference type="InterPro" id="IPR000182">
    <property type="entry name" value="GNAT_dom"/>
</dbReference>
<keyword evidence="2" id="KW-0808">Transferase</keyword>
<reference evidence="2 3" key="1">
    <citation type="submission" date="2017-05" db="EMBL/GenBank/DDBJ databases">
        <title>Complete and WGS of Bordetella genogroups.</title>
        <authorList>
            <person name="Spilker T."/>
            <person name="LiPuma J."/>
        </authorList>
    </citation>
    <scope>NUCLEOTIDE SEQUENCE [LARGE SCALE GENOMIC DNA]</scope>
    <source>
        <strain evidence="2 3">AU10456</strain>
    </source>
</reference>
<dbReference type="Gene3D" id="3.40.630.30">
    <property type="match status" value="1"/>
</dbReference>
<evidence type="ECO:0000313" key="2">
    <source>
        <dbReference type="EMBL" id="OZI52180.1"/>
    </source>
</evidence>
<protein>
    <submittedName>
        <fullName evidence="2">GNAT family N-acetyltransferase</fullName>
    </submittedName>
</protein>
<dbReference type="PROSITE" id="PS51186">
    <property type="entry name" value="GNAT"/>
    <property type="match status" value="1"/>
</dbReference>